<dbReference type="EMBL" id="WIXE01006785">
    <property type="protein sequence ID" value="KAK5980973.1"/>
    <property type="molecule type" value="Genomic_DNA"/>
</dbReference>
<comment type="caution">
    <text evidence="2">The sequence shown here is derived from an EMBL/GenBank/DDBJ whole genome shotgun (WGS) entry which is preliminary data.</text>
</comment>
<gene>
    <name evidence="2" type="ORF">GCK32_017978</name>
</gene>
<dbReference type="Proteomes" id="UP001331761">
    <property type="component" value="Unassembled WGS sequence"/>
</dbReference>
<proteinExistence type="predicted"/>
<protein>
    <submittedName>
        <fullName evidence="2">Uncharacterized protein</fullName>
    </submittedName>
</protein>
<accession>A0AAN8IRW1</accession>
<feature type="region of interest" description="Disordered" evidence="1">
    <location>
        <begin position="1"/>
        <end position="30"/>
    </location>
</feature>
<reference evidence="2 3" key="1">
    <citation type="submission" date="2019-10" db="EMBL/GenBank/DDBJ databases">
        <title>Assembly and Annotation for the nematode Trichostrongylus colubriformis.</title>
        <authorList>
            <person name="Martin J."/>
        </authorList>
    </citation>
    <scope>NUCLEOTIDE SEQUENCE [LARGE SCALE GENOMIC DNA]</scope>
    <source>
        <strain evidence="2">G859</strain>
        <tissue evidence="2">Whole worm</tissue>
    </source>
</reference>
<evidence type="ECO:0000313" key="2">
    <source>
        <dbReference type="EMBL" id="KAK5980973.1"/>
    </source>
</evidence>
<name>A0AAN8IRW1_TRICO</name>
<evidence type="ECO:0000256" key="1">
    <source>
        <dbReference type="SAM" id="MobiDB-lite"/>
    </source>
</evidence>
<keyword evidence="3" id="KW-1185">Reference proteome</keyword>
<organism evidence="2 3">
    <name type="scientific">Trichostrongylus colubriformis</name>
    <name type="common">Black scour worm</name>
    <dbReference type="NCBI Taxonomy" id="6319"/>
    <lineage>
        <taxon>Eukaryota</taxon>
        <taxon>Metazoa</taxon>
        <taxon>Ecdysozoa</taxon>
        <taxon>Nematoda</taxon>
        <taxon>Chromadorea</taxon>
        <taxon>Rhabditida</taxon>
        <taxon>Rhabditina</taxon>
        <taxon>Rhabditomorpha</taxon>
        <taxon>Strongyloidea</taxon>
        <taxon>Trichostrongylidae</taxon>
        <taxon>Trichostrongylus</taxon>
    </lineage>
</organism>
<sequence length="105" mass="12364">MIFKDATNPFSSRKKRKKKKESAEAVPQEQQEKHILYLPKSDDGERFPELQIVQNDVRLIDARLFSAAVANSTSIQWREFLRLQLPAEKVHRRVLWVFLTKVLQC</sequence>
<dbReference type="AlphaFoldDB" id="A0AAN8IRW1"/>
<evidence type="ECO:0000313" key="3">
    <source>
        <dbReference type="Proteomes" id="UP001331761"/>
    </source>
</evidence>